<evidence type="ECO:0000259" key="3">
    <source>
        <dbReference type="Pfam" id="PF01408"/>
    </source>
</evidence>
<keyword evidence="2 5" id="KW-0560">Oxidoreductase</keyword>
<keyword evidence="6" id="KW-1185">Reference proteome</keyword>
<dbReference type="GO" id="GO:0050112">
    <property type="term" value="F:inositol 2-dehydrogenase (NAD+) activity"/>
    <property type="evidence" value="ECO:0007669"/>
    <property type="project" value="UniProtKB-EC"/>
</dbReference>
<evidence type="ECO:0000256" key="2">
    <source>
        <dbReference type="ARBA" id="ARBA00023002"/>
    </source>
</evidence>
<proteinExistence type="inferred from homology"/>
<reference evidence="5 6" key="1">
    <citation type="submission" date="2018-03" db="EMBL/GenBank/DDBJ databases">
        <title>Genome sequence of Moorella humiferrea DSM 23265.</title>
        <authorList>
            <person name="Poehlein A."/>
            <person name="Daniel R."/>
        </authorList>
    </citation>
    <scope>NUCLEOTIDE SEQUENCE [LARGE SCALE GENOMIC DNA]</scope>
    <source>
        <strain evidence="5 6">DSM 23265</strain>
    </source>
</reference>
<organism evidence="5 6">
    <name type="scientific">Neomoorella humiferrea</name>
    <dbReference type="NCBI Taxonomy" id="676965"/>
    <lineage>
        <taxon>Bacteria</taxon>
        <taxon>Bacillati</taxon>
        <taxon>Bacillota</taxon>
        <taxon>Clostridia</taxon>
        <taxon>Neomoorellales</taxon>
        <taxon>Neomoorellaceae</taxon>
        <taxon>Neomoorella</taxon>
    </lineage>
</organism>
<feature type="domain" description="Gfo/Idh/MocA-like oxidoreductase N-terminal" evidence="3">
    <location>
        <begin position="3"/>
        <end position="123"/>
    </location>
</feature>
<dbReference type="EMBL" id="PVXM01000050">
    <property type="protein sequence ID" value="PRR69896.1"/>
    <property type="molecule type" value="Genomic_DNA"/>
</dbReference>
<dbReference type="PANTHER" id="PTHR42840">
    <property type="entry name" value="NAD(P)-BINDING ROSSMANN-FOLD SUPERFAMILY PROTEIN-RELATED"/>
    <property type="match status" value="1"/>
</dbReference>
<dbReference type="SUPFAM" id="SSF51735">
    <property type="entry name" value="NAD(P)-binding Rossmann-fold domains"/>
    <property type="match status" value="1"/>
</dbReference>
<dbReference type="InterPro" id="IPR036291">
    <property type="entry name" value="NAD(P)-bd_dom_sf"/>
</dbReference>
<dbReference type="RefSeq" id="WP_106006080.1">
    <property type="nucleotide sequence ID" value="NZ_CP136419.1"/>
</dbReference>
<evidence type="ECO:0000313" key="5">
    <source>
        <dbReference type="EMBL" id="PRR69896.1"/>
    </source>
</evidence>
<dbReference type="Pfam" id="PF01408">
    <property type="entry name" value="GFO_IDH_MocA"/>
    <property type="match status" value="1"/>
</dbReference>
<dbReference type="EC" id="1.1.1.18" evidence="5"/>
<dbReference type="NCBIfam" id="TIGR04380">
    <property type="entry name" value="myo_inos_iolG"/>
    <property type="match status" value="1"/>
</dbReference>
<dbReference type="GO" id="GO:0000166">
    <property type="term" value="F:nucleotide binding"/>
    <property type="evidence" value="ECO:0007669"/>
    <property type="project" value="InterPro"/>
</dbReference>
<comment type="similarity">
    <text evidence="1">Belongs to the Gfo/Idh/MocA family.</text>
</comment>
<dbReference type="InterPro" id="IPR030827">
    <property type="entry name" value="Myo_inos_IolG"/>
</dbReference>
<dbReference type="Proteomes" id="UP000238415">
    <property type="component" value="Unassembled WGS sequence"/>
</dbReference>
<dbReference type="AlphaFoldDB" id="A0A2T0AMC0"/>
<evidence type="ECO:0000313" key="6">
    <source>
        <dbReference type="Proteomes" id="UP000238415"/>
    </source>
</evidence>
<evidence type="ECO:0000256" key="1">
    <source>
        <dbReference type="ARBA" id="ARBA00010928"/>
    </source>
</evidence>
<dbReference type="Pfam" id="PF22725">
    <property type="entry name" value="GFO_IDH_MocA_C3"/>
    <property type="match status" value="1"/>
</dbReference>
<gene>
    <name evidence="5" type="primary">idhA_2</name>
    <name evidence="5" type="ORF">MOHU_21520</name>
</gene>
<dbReference type="InterPro" id="IPR000683">
    <property type="entry name" value="Gfo/Idh/MocA-like_OxRdtase_N"/>
</dbReference>
<comment type="caution">
    <text evidence="5">The sequence shown here is derived from an EMBL/GenBank/DDBJ whole genome shotgun (WGS) entry which is preliminary data.</text>
</comment>
<dbReference type="SUPFAM" id="SSF55347">
    <property type="entry name" value="Glyceraldehyde-3-phosphate dehydrogenase-like, C-terminal domain"/>
    <property type="match status" value="1"/>
</dbReference>
<dbReference type="OrthoDB" id="240873at2"/>
<evidence type="ECO:0000259" key="4">
    <source>
        <dbReference type="Pfam" id="PF22725"/>
    </source>
</evidence>
<feature type="domain" description="GFO/IDH/MocA-like oxidoreductase" evidence="4">
    <location>
        <begin position="132"/>
        <end position="251"/>
    </location>
</feature>
<protein>
    <submittedName>
        <fullName evidence="5">Inositol 2-dehydrogenase</fullName>
        <ecNumber evidence="5">1.1.1.18</ecNumber>
    </submittedName>
</protein>
<dbReference type="Gene3D" id="3.40.50.720">
    <property type="entry name" value="NAD(P)-binding Rossmann-like Domain"/>
    <property type="match status" value="1"/>
</dbReference>
<dbReference type="Gene3D" id="3.30.360.10">
    <property type="entry name" value="Dihydrodipicolinate Reductase, domain 2"/>
    <property type="match status" value="1"/>
</dbReference>
<accession>A0A2T0AMC0</accession>
<name>A0A2T0AMC0_9FIRM</name>
<sequence length="335" mass="37192">MVRLGLIGAGRIGKVHAENIVSRIREVELKTIADIYLNNDIKEWAHSIGIKNVTNDAGEIFSDPEIDAVLICSSSDTHEQFIIEAAKAGKHIFCEKPIGSDIEKIKEALEIVENKGVKLQVGFVRRFDHNHKKVHDAVKEGKIGEPYLVKITSRDPQPPPLNYLKVSGGLFFDMTIHDFDMARYLSGSEVEEVFVHAAVLVDPAIGEIGDFDTAIITMRFKNGMLGVIDNCRKAIYGYDQRTEVHGSRGCIMVENDRHNTSMLLTNEGTLSEKLLWFFLERYNDAFAMELKSFIDAIINDTQPPVTGIDGLKAVLVAEAAAISAKEGKPIKVNEI</sequence>
<dbReference type="PANTHER" id="PTHR42840:SF3">
    <property type="entry name" value="BINDING ROSSMANN FOLD OXIDOREDUCTASE, PUTATIVE (AFU_ORTHOLOGUE AFUA_2G10240)-RELATED"/>
    <property type="match status" value="1"/>
</dbReference>
<dbReference type="InterPro" id="IPR055170">
    <property type="entry name" value="GFO_IDH_MocA-like_dom"/>
</dbReference>
<dbReference type="FunFam" id="3.30.360.10:FF:000023">
    <property type="entry name" value="Inositol 2-dehydrogenase"/>
    <property type="match status" value="1"/>
</dbReference>